<proteinExistence type="predicted"/>
<dbReference type="EMBL" id="CH445327">
    <property type="protein sequence ID" value="EAT90637.1"/>
    <property type="molecule type" value="Genomic_DNA"/>
</dbReference>
<name>Q0V0N9_PHANO</name>
<evidence type="ECO:0000313" key="2">
    <source>
        <dbReference type="Proteomes" id="UP000001055"/>
    </source>
</evidence>
<reference evidence="2" key="1">
    <citation type="journal article" date="2007" name="Plant Cell">
        <title>Dothideomycete-plant interactions illuminated by genome sequencing and EST analysis of the wheat pathogen Stagonospora nodorum.</title>
        <authorList>
            <person name="Hane J.K."/>
            <person name="Lowe R.G."/>
            <person name="Solomon P.S."/>
            <person name="Tan K.C."/>
            <person name="Schoch C.L."/>
            <person name="Spatafora J.W."/>
            <person name="Crous P.W."/>
            <person name="Kodira C."/>
            <person name="Birren B.W."/>
            <person name="Galagan J.E."/>
            <person name="Torriani S.F."/>
            <person name="McDonald B.A."/>
            <person name="Oliver R.P."/>
        </authorList>
    </citation>
    <scope>NUCLEOTIDE SEQUENCE [LARGE SCALE GENOMIC DNA]</scope>
    <source>
        <strain evidence="2">SN15 / ATCC MYA-4574 / FGSC 10173</strain>
    </source>
</reference>
<dbReference type="GeneID" id="5969880"/>
<accession>Q0V0N9</accession>
<protein>
    <submittedName>
        <fullName evidence="1">Uncharacterized protein</fullName>
    </submittedName>
</protein>
<dbReference type="RefSeq" id="XP_001793030.1">
    <property type="nucleotide sequence ID" value="XM_001792978.1"/>
</dbReference>
<dbReference type="InParanoid" id="Q0V0N9"/>
<gene>
    <name evidence="1" type="ORF">SNOG_02425</name>
</gene>
<evidence type="ECO:0000313" key="1">
    <source>
        <dbReference type="EMBL" id="EAT90637.1"/>
    </source>
</evidence>
<dbReference type="AlphaFoldDB" id="Q0V0N9"/>
<dbReference type="Proteomes" id="UP000001055">
    <property type="component" value="Unassembled WGS sequence"/>
</dbReference>
<dbReference type="KEGG" id="pno:SNOG_02425"/>
<sequence length="75" mass="8380">MASCRVSLSLSLSLSVSSYTSTHYIFKYIPLPFPPSPINPLLYPQDVSLYSSTTYTPGSYQQLPVHHQTAATLWQ</sequence>
<organism evidence="1 2">
    <name type="scientific">Phaeosphaeria nodorum (strain SN15 / ATCC MYA-4574 / FGSC 10173)</name>
    <name type="common">Glume blotch fungus</name>
    <name type="synonym">Parastagonospora nodorum</name>
    <dbReference type="NCBI Taxonomy" id="321614"/>
    <lineage>
        <taxon>Eukaryota</taxon>
        <taxon>Fungi</taxon>
        <taxon>Dikarya</taxon>
        <taxon>Ascomycota</taxon>
        <taxon>Pezizomycotina</taxon>
        <taxon>Dothideomycetes</taxon>
        <taxon>Pleosporomycetidae</taxon>
        <taxon>Pleosporales</taxon>
        <taxon>Pleosporineae</taxon>
        <taxon>Phaeosphaeriaceae</taxon>
        <taxon>Parastagonospora</taxon>
    </lineage>
</organism>
<dbReference type="HOGENOM" id="CLU_2671880_0_0_1"/>